<proteinExistence type="inferred from homology"/>
<dbReference type="Gene3D" id="3.30.530.20">
    <property type="match status" value="1"/>
</dbReference>
<comment type="function">
    <text evidence="3">Required for the function of coenzyme Q in the respiratory chain. May serve as a chaperone or may be involved in the transport of Q6 from its site of synthesis to the catalytic sites of the respiratory complexes.</text>
</comment>
<reference evidence="5 6" key="1">
    <citation type="submission" date="2024-05" db="EMBL/GenBank/DDBJ databases">
        <title>Long read based assembly of the Candida bracarensis genome reveals expanded adhesin content.</title>
        <authorList>
            <person name="Marcet-Houben M."/>
            <person name="Ksiezopolska E."/>
            <person name="Gabaldon T."/>
        </authorList>
    </citation>
    <scope>NUCLEOTIDE SEQUENCE [LARGE SCALE GENOMIC DNA]</scope>
    <source>
        <strain evidence="5 6">CBM6</strain>
    </source>
</reference>
<dbReference type="Proteomes" id="UP001623330">
    <property type="component" value="Unassembled WGS sequence"/>
</dbReference>
<dbReference type="InterPro" id="IPR023393">
    <property type="entry name" value="START-like_dom_sf"/>
</dbReference>
<dbReference type="Pfam" id="PF03364">
    <property type="entry name" value="Polyketide_cyc"/>
    <property type="match status" value="1"/>
</dbReference>
<gene>
    <name evidence="5" type="ORF">RNJ44_00208</name>
</gene>
<comment type="subunit">
    <text evidence="2">Interacts with coenzyme Q.</text>
</comment>
<dbReference type="SUPFAM" id="SSF55961">
    <property type="entry name" value="Bet v1-like"/>
    <property type="match status" value="1"/>
</dbReference>
<dbReference type="InterPro" id="IPR005031">
    <property type="entry name" value="COQ10_START"/>
</dbReference>
<protein>
    <submittedName>
        <fullName evidence="5">Coenzyme Q-binding protein COQ10, mitochondrial</fullName>
    </submittedName>
</protein>
<dbReference type="PANTHER" id="PTHR12901">
    <property type="entry name" value="SPERM PROTEIN HOMOLOG"/>
    <property type="match status" value="1"/>
</dbReference>
<evidence type="ECO:0000259" key="4">
    <source>
        <dbReference type="Pfam" id="PF03364"/>
    </source>
</evidence>
<evidence type="ECO:0000256" key="1">
    <source>
        <dbReference type="ARBA" id="ARBA00006885"/>
    </source>
</evidence>
<comment type="similarity">
    <text evidence="1">Belongs to the COQ10 family.</text>
</comment>
<evidence type="ECO:0000313" key="5">
    <source>
        <dbReference type="EMBL" id="KAL3231673.1"/>
    </source>
</evidence>
<keyword evidence="6" id="KW-1185">Reference proteome</keyword>
<evidence type="ECO:0000256" key="3">
    <source>
        <dbReference type="ARBA" id="ARBA00024947"/>
    </source>
</evidence>
<sequence>MASVLTLRSLRPNRAWRPFGCRGFLEIMNPFQEVKVQRYILPKVINCSPKEVYDVVAEVSKYHEFIPYCEDSFVNVRDPVTTKPKVAGLKVGFKQYDEKFVCNIHCEVDGEDVHVVTAESISHHLFDVLNSKWTIRPHPTRKNASSVELRLKFKFKSRIYNSVSSLFAKSVTEIVMDALARRVYHLKKASSLEKSKI</sequence>
<evidence type="ECO:0000313" key="6">
    <source>
        <dbReference type="Proteomes" id="UP001623330"/>
    </source>
</evidence>
<dbReference type="CDD" id="cd07813">
    <property type="entry name" value="COQ10p_like"/>
    <property type="match status" value="1"/>
</dbReference>
<name>A0ABR4NT76_9SACH</name>
<dbReference type="EMBL" id="JBEVYD010000006">
    <property type="protein sequence ID" value="KAL3231673.1"/>
    <property type="molecule type" value="Genomic_DNA"/>
</dbReference>
<evidence type="ECO:0000256" key="2">
    <source>
        <dbReference type="ARBA" id="ARBA00011814"/>
    </source>
</evidence>
<feature type="domain" description="Coenzyme Q-binding protein COQ10 START" evidence="4">
    <location>
        <begin position="46"/>
        <end position="179"/>
    </location>
</feature>
<dbReference type="InterPro" id="IPR044996">
    <property type="entry name" value="COQ10-like"/>
</dbReference>
<organism evidence="5 6">
    <name type="scientific">Nakaseomyces bracarensis</name>
    <dbReference type="NCBI Taxonomy" id="273131"/>
    <lineage>
        <taxon>Eukaryota</taxon>
        <taxon>Fungi</taxon>
        <taxon>Dikarya</taxon>
        <taxon>Ascomycota</taxon>
        <taxon>Saccharomycotina</taxon>
        <taxon>Saccharomycetes</taxon>
        <taxon>Saccharomycetales</taxon>
        <taxon>Saccharomycetaceae</taxon>
        <taxon>Nakaseomyces</taxon>
    </lineage>
</organism>
<dbReference type="PANTHER" id="PTHR12901:SF10">
    <property type="entry name" value="COENZYME Q-BINDING PROTEIN COQ10, MITOCHONDRIAL"/>
    <property type="match status" value="1"/>
</dbReference>
<comment type="caution">
    <text evidence="5">The sequence shown here is derived from an EMBL/GenBank/DDBJ whole genome shotgun (WGS) entry which is preliminary data.</text>
</comment>
<accession>A0ABR4NT76</accession>